<evidence type="ECO:0000313" key="8">
    <source>
        <dbReference type="EMBL" id="TDG71441.1"/>
    </source>
</evidence>
<dbReference type="InterPro" id="IPR030678">
    <property type="entry name" value="Peptide/Ni-bd"/>
</dbReference>
<dbReference type="PANTHER" id="PTHR30290:SF10">
    <property type="entry name" value="PERIPLASMIC OLIGOPEPTIDE-BINDING PROTEIN-RELATED"/>
    <property type="match status" value="1"/>
</dbReference>
<evidence type="ECO:0000256" key="3">
    <source>
        <dbReference type="ARBA" id="ARBA00022448"/>
    </source>
</evidence>
<dbReference type="InterPro" id="IPR000914">
    <property type="entry name" value="SBP_5_dom"/>
</dbReference>
<dbReference type="STRING" id="1122149.FD44_GL000183"/>
<evidence type="ECO:0000259" key="7">
    <source>
        <dbReference type="Pfam" id="PF00496"/>
    </source>
</evidence>
<evidence type="ECO:0000256" key="6">
    <source>
        <dbReference type="SAM" id="SignalP"/>
    </source>
</evidence>
<proteinExistence type="inferred from homology"/>
<dbReference type="GO" id="GO:0015833">
    <property type="term" value="P:peptide transport"/>
    <property type="evidence" value="ECO:0007669"/>
    <property type="project" value="UniProtKB-KW"/>
</dbReference>
<keyword evidence="3" id="KW-0813">Transport</keyword>
<protein>
    <recommendedName>
        <fullName evidence="7">Solute-binding protein family 5 domain-containing protein</fullName>
    </recommendedName>
</protein>
<accession>A0A4R5NDI5</accession>
<keyword evidence="9" id="KW-1185">Reference proteome</keyword>
<dbReference type="PIRSF" id="PIRSF002741">
    <property type="entry name" value="MppA"/>
    <property type="match status" value="1"/>
</dbReference>
<dbReference type="CDD" id="cd08504">
    <property type="entry name" value="PBP2_OppA"/>
    <property type="match status" value="1"/>
</dbReference>
<dbReference type="SUPFAM" id="SSF53850">
    <property type="entry name" value="Periplasmic binding protein-like II"/>
    <property type="match status" value="1"/>
</dbReference>
<dbReference type="RefSeq" id="WP_010619485.1">
    <property type="nucleotide sequence ID" value="NZ_CP042371.1"/>
</dbReference>
<dbReference type="Gene3D" id="3.10.105.10">
    <property type="entry name" value="Dipeptide-binding Protein, Domain 3"/>
    <property type="match status" value="1"/>
</dbReference>
<feature type="signal peptide" evidence="6">
    <location>
        <begin position="1"/>
        <end position="21"/>
    </location>
</feature>
<name>A0A4R5NDI5_9LACO</name>
<feature type="chain" id="PRO_5039443114" description="Solute-binding protein family 5 domain-containing protein" evidence="6">
    <location>
        <begin position="22"/>
        <end position="545"/>
    </location>
</feature>
<sequence length="545" mass="60044">MKISSVAKLGAVAAASLVLLAACGSKSSDSSSKDLASDQTLNWYEKSEIPTMDSSKSTDVTSGEVLNNVNEGLLRFGTNSKLHPGVAKTYSVSKDGKTYTFNLRKSKWSNGKAVTANDFVYAWQRTLDPKTASQYAYLFDNIKNATKVNTGKLAVNKLGVKADGDYKLVVTLDKPQAYFKMLVANPSFFPQLKSEVTKLGSKYASNSSSLVYNGPFKLTNWNGTSDSWDLVKNKNYWNAKNVKLKKVHTQVFKDPGTALNQFNSKKLDATILSGTQVKQYKNDKQFKSRKSASTFYLEMNQKKDKIFKNKKARQAISMVIDKKQFVNHVLADGSIVANNLVSQGLASKNGEDFTKASAVKSASTKNVAEAQKLWKEALKETGEKSISLDLLSDDTDAGKKTTEFLQSQLTKLPNLKITNQNLPFKTRLSRSQSGDFDLVVSAWGADFPDPISFLSLFTSSNSYNNGSWSNKAYDTAVKNAEGKDANNSTARWNDMVTASKTILQDQGIVPLYQQVQPQLVNSKVKGLVYFPTGANWDYSQAYIGK</sequence>
<dbReference type="AlphaFoldDB" id="A0A4R5NDI5"/>
<dbReference type="InterPro" id="IPR039424">
    <property type="entry name" value="SBP_5"/>
</dbReference>
<comment type="caution">
    <text evidence="8">The sequence shown here is derived from an EMBL/GenBank/DDBJ whole genome shotgun (WGS) entry which is preliminary data.</text>
</comment>
<evidence type="ECO:0000256" key="1">
    <source>
        <dbReference type="ARBA" id="ARBA00004196"/>
    </source>
</evidence>
<dbReference type="FunFam" id="3.90.76.10:FF:000001">
    <property type="entry name" value="Oligopeptide ABC transporter substrate-binding protein"/>
    <property type="match status" value="1"/>
</dbReference>
<dbReference type="EMBL" id="PUFO01000105">
    <property type="protein sequence ID" value="TDG71441.1"/>
    <property type="molecule type" value="Genomic_DNA"/>
</dbReference>
<dbReference type="Pfam" id="PF00496">
    <property type="entry name" value="SBP_bac_5"/>
    <property type="match status" value="1"/>
</dbReference>
<keyword evidence="5" id="KW-0653">Protein transport</keyword>
<evidence type="ECO:0000256" key="5">
    <source>
        <dbReference type="ARBA" id="ARBA00022856"/>
    </source>
</evidence>
<gene>
    <name evidence="8" type="ORF">C5L31_002228</name>
</gene>
<keyword evidence="4 6" id="KW-0732">Signal</keyword>
<comment type="subcellular location">
    <subcellularLocation>
        <location evidence="1">Cell envelope</location>
    </subcellularLocation>
</comment>
<dbReference type="GO" id="GO:0043190">
    <property type="term" value="C:ATP-binding cassette (ABC) transporter complex"/>
    <property type="evidence" value="ECO:0007669"/>
    <property type="project" value="InterPro"/>
</dbReference>
<evidence type="ECO:0000256" key="4">
    <source>
        <dbReference type="ARBA" id="ARBA00022729"/>
    </source>
</evidence>
<dbReference type="PANTHER" id="PTHR30290">
    <property type="entry name" value="PERIPLASMIC BINDING COMPONENT OF ABC TRANSPORTER"/>
    <property type="match status" value="1"/>
</dbReference>
<evidence type="ECO:0000313" key="9">
    <source>
        <dbReference type="Proteomes" id="UP000294854"/>
    </source>
</evidence>
<feature type="domain" description="Solute-binding protein family 5" evidence="7">
    <location>
        <begin position="81"/>
        <end position="464"/>
    </location>
</feature>
<dbReference type="GO" id="GO:0030288">
    <property type="term" value="C:outer membrane-bounded periplasmic space"/>
    <property type="evidence" value="ECO:0007669"/>
    <property type="project" value="UniProtKB-ARBA"/>
</dbReference>
<evidence type="ECO:0000256" key="2">
    <source>
        <dbReference type="ARBA" id="ARBA00005695"/>
    </source>
</evidence>
<dbReference type="Gene3D" id="3.40.190.10">
    <property type="entry name" value="Periplasmic binding protein-like II"/>
    <property type="match status" value="1"/>
</dbReference>
<dbReference type="Gene3D" id="3.90.76.10">
    <property type="entry name" value="Dipeptide-binding Protein, Domain 1"/>
    <property type="match status" value="1"/>
</dbReference>
<dbReference type="PROSITE" id="PS51257">
    <property type="entry name" value="PROKAR_LIPOPROTEIN"/>
    <property type="match status" value="1"/>
</dbReference>
<dbReference type="OrthoDB" id="403896at2"/>
<reference evidence="8 9" key="1">
    <citation type="journal article" date="2019" name="Appl. Microbiol. Biotechnol.">
        <title>Uncovering carbohydrate metabolism through a genotype-phenotype association study of 56 lactic acid bacteria genomes.</title>
        <authorList>
            <person name="Buron-Moles G."/>
            <person name="Chailyan A."/>
            <person name="Dolejs I."/>
            <person name="Forster J."/>
            <person name="Miks M.H."/>
        </authorList>
    </citation>
    <scope>NUCLEOTIDE SEQUENCE [LARGE SCALE GENOMIC DNA]</scope>
    <source>
        <strain evidence="8 9">ATCC 49373</strain>
    </source>
</reference>
<dbReference type="FunFam" id="3.10.105.10:FF:000001">
    <property type="entry name" value="Oligopeptide ABC transporter, oligopeptide-binding protein"/>
    <property type="match status" value="1"/>
</dbReference>
<keyword evidence="5" id="KW-0571">Peptide transport</keyword>
<dbReference type="Proteomes" id="UP000294854">
    <property type="component" value="Unassembled WGS sequence"/>
</dbReference>
<dbReference type="GO" id="GO:1904680">
    <property type="term" value="F:peptide transmembrane transporter activity"/>
    <property type="evidence" value="ECO:0007669"/>
    <property type="project" value="TreeGrafter"/>
</dbReference>
<organism evidence="8 9">
    <name type="scientific">Secundilactobacillus malefermentans</name>
    <dbReference type="NCBI Taxonomy" id="176292"/>
    <lineage>
        <taxon>Bacteria</taxon>
        <taxon>Bacillati</taxon>
        <taxon>Bacillota</taxon>
        <taxon>Bacilli</taxon>
        <taxon>Lactobacillales</taxon>
        <taxon>Lactobacillaceae</taxon>
        <taxon>Secundilactobacillus</taxon>
    </lineage>
</organism>
<comment type="similarity">
    <text evidence="2">Belongs to the bacterial solute-binding protein 5 family.</text>
</comment>